<name>A0ABW4BC82_9LACO</name>
<evidence type="ECO:0000259" key="8">
    <source>
        <dbReference type="PROSITE" id="PS50902"/>
    </source>
</evidence>
<accession>A0ABW4BC82</accession>
<gene>
    <name evidence="9" type="ORF">ACFQ41_01245</name>
</gene>
<dbReference type="EMBL" id="JBHTOA010000011">
    <property type="protein sequence ID" value="MFD1397929.1"/>
    <property type="molecule type" value="Genomic_DNA"/>
</dbReference>
<proteinExistence type="inferred from homology"/>
<organism evidence="9 10">
    <name type="scientific">Lacticaseibacillus suilingensis</name>
    <dbReference type="NCBI Taxonomy" id="2799577"/>
    <lineage>
        <taxon>Bacteria</taxon>
        <taxon>Bacillati</taxon>
        <taxon>Bacillota</taxon>
        <taxon>Bacilli</taxon>
        <taxon>Lactobacillales</taxon>
        <taxon>Lactobacillaceae</taxon>
        <taxon>Lacticaseibacillus</taxon>
    </lineage>
</organism>
<dbReference type="PROSITE" id="PS50902">
    <property type="entry name" value="FLAVODOXIN_LIKE"/>
    <property type="match status" value="1"/>
</dbReference>
<dbReference type="InterPro" id="IPR008254">
    <property type="entry name" value="Flavodoxin/NO_synth"/>
</dbReference>
<evidence type="ECO:0000256" key="4">
    <source>
        <dbReference type="ARBA" id="ARBA00022448"/>
    </source>
</evidence>
<dbReference type="SUPFAM" id="SSF52218">
    <property type="entry name" value="Flavoproteins"/>
    <property type="match status" value="1"/>
</dbReference>
<keyword evidence="10" id="KW-1185">Reference proteome</keyword>
<dbReference type="InterPro" id="IPR050619">
    <property type="entry name" value="Flavodoxin"/>
</dbReference>
<evidence type="ECO:0000256" key="3">
    <source>
        <dbReference type="ARBA" id="ARBA00005267"/>
    </source>
</evidence>
<comment type="similarity">
    <text evidence="3">Belongs to the flavodoxin family.</text>
</comment>
<evidence type="ECO:0000256" key="1">
    <source>
        <dbReference type="ARBA" id="ARBA00001917"/>
    </source>
</evidence>
<protein>
    <submittedName>
        <fullName evidence="9">Flavodoxin domain-containing protein</fullName>
    </submittedName>
</protein>
<dbReference type="PANTHER" id="PTHR42809:SF1">
    <property type="entry name" value="FLAVODOXIN 1"/>
    <property type="match status" value="1"/>
</dbReference>
<dbReference type="Proteomes" id="UP001597199">
    <property type="component" value="Unassembled WGS sequence"/>
</dbReference>
<keyword evidence="4" id="KW-0813">Transport</keyword>
<dbReference type="InterPro" id="IPR029039">
    <property type="entry name" value="Flavoprotein-like_sf"/>
</dbReference>
<dbReference type="RefSeq" id="WP_204119045.1">
    <property type="nucleotide sequence ID" value="NZ_BOLV01000010.1"/>
</dbReference>
<keyword evidence="5" id="KW-0285">Flavoprotein</keyword>
<comment type="caution">
    <text evidence="9">The sequence shown here is derived from an EMBL/GenBank/DDBJ whole genome shotgun (WGS) entry which is preliminary data.</text>
</comment>
<dbReference type="Gene3D" id="3.40.50.360">
    <property type="match status" value="1"/>
</dbReference>
<evidence type="ECO:0000256" key="7">
    <source>
        <dbReference type="ARBA" id="ARBA00022982"/>
    </source>
</evidence>
<dbReference type="PANTHER" id="PTHR42809">
    <property type="entry name" value="FLAVODOXIN 2"/>
    <property type="match status" value="1"/>
</dbReference>
<evidence type="ECO:0000313" key="9">
    <source>
        <dbReference type="EMBL" id="MFD1397929.1"/>
    </source>
</evidence>
<reference evidence="10" key="1">
    <citation type="journal article" date="2019" name="Int. J. Syst. Evol. Microbiol.">
        <title>The Global Catalogue of Microorganisms (GCM) 10K type strain sequencing project: providing services to taxonomists for standard genome sequencing and annotation.</title>
        <authorList>
            <consortium name="The Broad Institute Genomics Platform"/>
            <consortium name="The Broad Institute Genome Sequencing Center for Infectious Disease"/>
            <person name="Wu L."/>
            <person name="Ma J."/>
        </authorList>
    </citation>
    <scope>NUCLEOTIDE SEQUENCE [LARGE SCALE GENOMIC DNA]</scope>
    <source>
        <strain evidence="10">CCM 9110</strain>
    </source>
</reference>
<comment type="function">
    <text evidence="2">Low-potential electron donor to a number of redox enzymes.</text>
</comment>
<comment type="cofactor">
    <cofactor evidence="1">
        <name>FMN</name>
        <dbReference type="ChEBI" id="CHEBI:58210"/>
    </cofactor>
</comment>
<dbReference type="Pfam" id="PF00258">
    <property type="entry name" value="Flavodoxin_1"/>
    <property type="match status" value="1"/>
</dbReference>
<sequence>MKVLILYESITGNAKGMARILDQFFKHAGAETKISQMQQTDVATLVDYDAVVIATYTWSGGVVPPEADDFYGDIAGVDLSAKPLVVGVAGTGDPWYGKDYNTAPDLFDEAFVQAGAVLGAEPIKIEQGAQEKDMPAFAAFTKSMIAKVKAVQQAAKE</sequence>
<evidence type="ECO:0000313" key="10">
    <source>
        <dbReference type="Proteomes" id="UP001597199"/>
    </source>
</evidence>
<evidence type="ECO:0000256" key="6">
    <source>
        <dbReference type="ARBA" id="ARBA00022643"/>
    </source>
</evidence>
<evidence type="ECO:0000256" key="2">
    <source>
        <dbReference type="ARBA" id="ARBA00003297"/>
    </source>
</evidence>
<feature type="domain" description="Flavodoxin-like" evidence="8">
    <location>
        <begin position="3"/>
        <end position="145"/>
    </location>
</feature>
<evidence type="ECO:0000256" key="5">
    <source>
        <dbReference type="ARBA" id="ARBA00022630"/>
    </source>
</evidence>
<keyword evidence="6" id="KW-0288">FMN</keyword>
<keyword evidence="7" id="KW-0249">Electron transport</keyword>